<proteinExistence type="inferred from homology"/>
<organism evidence="8 9">
    <name type="scientific">Photobacterium aquimaris</name>
    <dbReference type="NCBI Taxonomy" id="512643"/>
    <lineage>
        <taxon>Bacteria</taxon>
        <taxon>Pseudomonadati</taxon>
        <taxon>Pseudomonadota</taxon>
        <taxon>Gammaproteobacteria</taxon>
        <taxon>Vibrionales</taxon>
        <taxon>Vibrionaceae</taxon>
        <taxon>Photobacterium</taxon>
    </lineage>
</organism>
<reference evidence="9" key="1">
    <citation type="submission" date="2017-06" db="EMBL/GenBank/DDBJ databases">
        <authorList>
            <person name="Rodrigo-Torres L."/>
            <person name="Arahal R. D."/>
            <person name="Lucena T."/>
        </authorList>
    </citation>
    <scope>NUCLEOTIDE SEQUENCE [LARGE SCALE GENOMIC DNA]</scope>
    <source>
        <strain evidence="9">type strain: CECT 9192</strain>
    </source>
</reference>
<keyword evidence="6" id="KW-0378">Hydrolase</keyword>
<dbReference type="GO" id="GO:0006260">
    <property type="term" value="P:DNA replication"/>
    <property type="evidence" value="ECO:0007669"/>
    <property type="project" value="UniProtKB-KW"/>
</dbReference>
<dbReference type="GO" id="GO:0004519">
    <property type="term" value="F:endonuclease activity"/>
    <property type="evidence" value="ECO:0007669"/>
    <property type="project" value="UniProtKB-KW"/>
</dbReference>
<keyword evidence="3" id="KW-0235">DNA replication</keyword>
<dbReference type="AlphaFoldDB" id="A0A1Y6KV79"/>
<sequence>MKRILVHDLATDQFEYVNFLRAQTLCSSFTKPDINNGRKLSGYVDHTRPNNSYVADLLKRQALTTPIHSFDTSDNIQPSFTAPCLDILNLVRPHRAFAPVMSRAYLNLKKKIGELEAMRSLAAANDRLTQNEFRYTFSDDELVTFAKAKSHAVMKAVATIEDDAQAFEVASSILADYGLYFSDSVIKAKSDKGELRSLVNRAVNELWWRRALRKLSAIEVERVARDLAIVHKYGQAYCSNYSVSRRRERDTDNKAILENTVAYDEVNEDNWYTLSDLADKSVSNPVVRRAEMFVRLKGFEAIAQDNDHVAMFYTLTCPSRFHSVSKSHVNQSWLDAGKPTTQDAQAYLSTVFAGFRKALDKAGIKIYGLRVAEPHADGCPHWHLLMFMEKSQQPVVTDLFQHYALLDSPEEKGAQQHRFTVETIDWSKKNHSAVGYIAKYLSKNIDGKHIDNDIDTKLSGIDAAERVVTWARVNRIRQFQFIGGPSVTVWREMRRVREEIKEDDPVIASLSTGEHMALENVRRAADASDWQAFCYAMGGVFVRRKDQTISPVYSVPQIMSKLVDEWGEEHTTERNATTRYGDAAIARVVGVLFRGAFLATRVRNWKTENKEKFLRGTKRIMSGVVDVFDVLERENEYHRLADEQFNEYQQYLQRVDEITAFAFDEAAWPSFVGAAHDGGLHASSLDLCQ</sequence>
<comment type="function">
    <text evidence="1">Possible endonuclease which induces a single-strand cut and initiates DNA replication.</text>
</comment>
<dbReference type="GO" id="GO:0016787">
    <property type="term" value="F:hydrolase activity"/>
    <property type="evidence" value="ECO:0007669"/>
    <property type="project" value="UniProtKB-KW"/>
</dbReference>
<evidence type="ECO:0000256" key="6">
    <source>
        <dbReference type="ARBA" id="ARBA00022801"/>
    </source>
</evidence>
<evidence type="ECO:0000256" key="1">
    <source>
        <dbReference type="ARBA" id="ARBA00003293"/>
    </source>
</evidence>
<evidence type="ECO:0000256" key="4">
    <source>
        <dbReference type="ARBA" id="ARBA00022722"/>
    </source>
</evidence>
<evidence type="ECO:0000256" key="3">
    <source>
        <dbReference type="ARBA" id="ARBA00022705"/>
    </source>
</evidence>
<dbReference type="Proteomes" id="UP000196485">
    <property type="component" value="Unassembled WGS sequence"/>
</dbReference>
<feature type="domain" description="Replication gene A protein-like" evidence="7">
    <location>
        <begin position="153"/>
        <end position="447"/>
    </location>
</feature>
<dbReference type="EMBL" id="FYAH01000002">
    <property type="protein sequence ID" value="SMY16103.1"/>
    <property type="molecule type" value="Genomic_DNA"/>
</dbReference>
<accession>A0A1Y6KV79</accession>
<comment type="similarity">
    <text evidence="2">Belongs to the phage GPA family.</text>
</comment>
<evidence type="ECO:0000313" key="8">
    <source>
        <dbReference type="EMBL" id="SMY16103.1"/>
    </source>
</evidence>
<name>A0A1Y6KV79_9GAMM</name>
<keyword evidence="9" id="KW-1185">Reference proteome</keyword>
<evidence type="ECO:0000256" key="5">
    <source>
        <dbReference type="ARBA" id="ARBA00022759"/>
    </source>
</evidence>
<protein>
    <submittedName>
        <fullName evidence="8">Bacteriophage replication gene A protein (GPA)</fullName>
    </submittedName>
</protein>
<dbReference type="Pfam" id="PF05840">
    <property type="entry name" value="Phage_GPA"/>
    <property type="match status" value="1"/>
</dbReference>
<dbReference type="RefSeq" id="WP_087820228.1">
    <property type="nucleotide sequence ID" value="NZ_FYAH01000002.1"/>
</dbReference>
<keyword evidence="4" id="KW-0540">Nuclease</keyword>
<keyword evidence="5" id="KW-0255">Endonuclease</keyword>
<evidence type="ECO:0000313" key="9">
    <source>
        <dbReference type="Proteomes" id="UP000196485"/>
    </source>
</evidence>
<evidence type="ECO:0000259" key="7">
    <source>
        <dbReference type="Pfam" id="PF05840"/>
    </source>
</evidence>
<evidence type="ECO:0000256" key="2">
    <source>
        <dbReference type="ARBA" id="ARBA00009260"/>
    </source>
</evidence>
<gene>
    <name evidence="8" type="ORF">PAQU9191_01334</name>
</gene>
<dbReference type="InterPro" id="IPR008766">
    <property type="entry name" value="Replication_gene_A-like"/>
</dbReference>